<keyword evidence="4" id="KW-1185">Reference proteome</keyword>
<dbReference type="EMBL" id="LUCM01001600">
    <property type="protein sequence ID" value="KAA0198630.1"/>
    <property type="molecule type" value="Genomic_DNA"/>
</dbReference>
<accession>A0A8E0S478</accession>
<feature type="region of interest" description="Disordered" evidence="2">
    <location>
        <begin position="49"/>
        <end position="80"/>
    </location>
</feature>
<keyword evidence="1" id="KW-0175">Coiled coil</keyword>
<dbReference type="AlphaFoldDB" id="A0A8E0S478"/>
<feature type="compositionally biased region" description="Basic and acidic residues" evidence="2">
    <location>
        <begin position="51"/>
        <end position="62"/>
    </location>
</feature>
<reference evidence="3" key="1">
    <citation type="submission" date="2019-05" db="EMBL/GenBank/DDBJ databases">
        <title>Annotation for the trematode Fasciolopsis buski.</title>
        <authorList>
            <person name="Choi Y.-J."/>
        </authorList>
    </citation>
    <scope>NUCLEOTIDE SEQUENCE</scope>
    <source>
        <strain evidence="3">HT</strain>
        <tissue evidence="3">Whole worm</tissue>
    </source>
</reference>
<evidence type="ECO:0000313" key="3">
    <source>
        <dbReference type="EMBL" id="KAA0198630.1"/>
    </source>
</evidence>
<dbReference type="OrthoDB" id="431720at2759"/>
<dbReference type="Gene3D" id="6.10.250.2500">
    <property type="match status" value="1"/>
</dbReference>
<feature type="coiled-coil region" evidence="1">
    <location>
        <begin position="5"/>
        <end position="32"/>
    </location>
</feature>
<name>A0A8E0S478_9TREM</name>
<evidence type="ECO:0000256" key="1">
    <source>
        <dbReference type="SAM" id="Coils"/>
    </source>
</evidence>
<evidence type="ECO:0000313" key="4">
    <source>
        <dbReference type="Proteomes" id="UP000728185"/>
    </source>
</evidence>
<dbReference type="Proteomes" id="UP000728185">
    <property type="component" value="Unassembled WGS sequence"/>
</dbReference>
<comment type="caution">
    <text evidence="3">The sequence shown here is derived from an EMBL/GenBank/DDBJ whole genome shotgun (WGS) entry which is preliminary data.</text>
</comment>
<proteinExistence type="predicted"/>
<gene>
    <name evidence="3" type="ORF">FBUS_03309</name>
</gene>
<organism evidence="3 4">
    <name type="scientific">Fasciolopsis buskii</name>
    <dbReference type="NCBI Taxonomy" id="27845"/>
    <lineage>
        <taxon>Eukaryota</taxon>
        <taxon>Metazoa</taxon>
        <taxon>Spiralia</taxon>
        <taxon>Lophotrochozoa</taxon>
        <taxon>Platyhelminthes</taxon>
        <taxon>Trematoda</taxon>
        <taxon>Digenea</taxon>
        <taxon>Plagiorchiida</taxon>
        <taxon>Echinostomata</taxon>
        <taxon>Echinostomatoidea</taxon>
        <taxon>Fasciolidae</taxon>
        <taxon>Fasciolopsis</taxon>
    </lineage>
</organism>
<evidence type="ECO:0000256" key="2">
    <source>
        <dbReference type="SAM" id="MobiDB-lite"/>
    </source>
</evidence>
<sequence length="80" mass="9669">MLLVLSEFAKERERVEKRRAFLKLRRQQQTEKEFNGYMDWIQRAARRRAEKQRIKQHGKESGQTDIMPDDAEFLDESKGE</sequence>
<protein>
    <submittedName>
        <fullName evidence="3">Voltage-dependent N-type calcium channel subunit alpha-1B</fullName>
    </submittedName>
</protein>